<dbReference type="OrthoDB" id="1524454at2"/>
<evidence type="ECO:0000313" key="2">
    <source>
        <dbReference type="EMBL" id="RYU93677.1"/>
    </source>
</evidence>
<protein>
    <submittedName>
        <fullName evidence="2">DinB family protein</fullName>
    </submittedName>
</protein>
<dbReference type="EMBL" id="SEWF01000039">
    <property type="protein sequence ID" value="RYU93677.1"/>
    <property type="molecule type" value="Genomic_DNA"/>
</dbReference>
<sequence length="190" mass="22145">MSKIDKIQLIECLENEVEKHLQKVIHIFQNLNETTLLQIPDNGSWSIAQCFEHLNSYGCYYLPQIKNALNKNTEHSLTNVFKGSWLGSYFTRMMLPSNTKKYKAFKNHIPSANLNAHQVLATFIEQQETLLSYLKQARTIDLDKIRVPISIAKWVRLKLGDVFQFMIAHDERHIQQAERVLTGIKNFEKI</sequence>
<keyword evidence="3" id="KW-1185">Reference proteome</keyword>
<evidence type="ECO:0000259" key="1">
    <source>
        <dbReference type="Pfam" id="PF12867"/>
    </source>
</evidence>
<comment type="caution">
    <text evidence="2">The sequence shown here is derived from an EMBL/GenBank/DDBJ whole genome shotgun (WGS) entry which is preliminary data.</text>
</comment>
<dbReference type="Pfam" id="PF12867">
    <property type="entry name" value="DinB_2"/>
    <property type="match status" value="1"/>
</dbReference>
<dbReference type="AlphaFoldDB" id="A0A4Q5LVX4"/>
<gene>
    <name evidence="2" type="ORF">EWM59_20795</name>
</gene>
<reference evidence="2 3" key="1">
    <citation type="submission" date="2019-02" db="EMBL/GenBank/DDBJ databases">
        <title>Bacterial novel species Emticicia sp. 17J42-9 isolated from soil.</title>
        <authorList>
            <person name="Jung H.-Y."/>
        </authorList>
    </citation>
    <scope>NUCLEOTIDE SEQUENCE [LARGE SCALE GENOMIC DNA]</scope>
    <source>
        <strain evidence="2 3">17J42-9</strain>
    </source>
</reference>
<dbReference type="InterPro" id="IPR024775">
    <property type="entry name" value="DinB-like"/>
</dbReference>
<dbReference type="Proteomes" id="UP000293162">
    <property type="component" value="Unassembled WGS sequence"/>
</dbReference>
<evidence type="ECO:0000313" key="3">
    <source>
        <dbReference type="Proteomes" id="UP000293162"/>
    </source>
</evidence>
<feature type="domain" description="DinB-like" evidence="1">
    <location>
        <begin position="18"/>
        <end position="177"/>
    </location>
</feature>
<dbReference type="Gene3D" id="1.20.120.450">
    <property type="entry name" value="dinb family like domain"/>
    <property type="match status" value="1"/>
</dbReference>
<dbReference type="SUPFAM" id="SSF109854">
    <property type="entry name" value="DinB/YfiT-like putative metalloenzymes"/>
    <property type="match status" value="1"/>
</dbReference>
<name>A0A4Q5LVX4_9BACT</name>
<proteinExistence type="predicted"/>
<organism evidence="2 3">
    <name type="scientific">Emticicia agri</name>
    <dbReference type="NCBI Taxonomy" id="2492393"/>
    <lineage>
        <taxon>Bacteria</taxon>
        <taxon>Pseudomonadati</taxon>
        <taxon>Bacteroidota</taxon>
        <taxon>Cytophagia</taxon>
        <taxon>Cytophagales</taxon>
        <taxon>Leadbetterellaceae</taxon>
        <taxon>Emticicia</taxon>
    </lineage>
</organism>
<dbReference type="InterPro" id="IPR034660">
    <property type="entry name" value="DinB/YfiT-like"/>
</dbReference>
<accession>A0A4Q5LVX4</accession>
<dbReference type="RefSeq" id="WP_130023180.1">
    <property type="nucleotide sequence ID" value="NZ_SEWF01000039.1"/>
</dbReference>